<proteinExistence type="predicted"/>
<keyword evidence="2" id="KW-1185">Reference proteome</keyword>
<comment type="caution">
    <text evidence="1">The sequence shown here is derived from an EMBL/GenBank/DDBJ whole genome shotgun (WGS) entry which is preliminary data.</text>
</comment>
<accession>A0ACD3ST37</accession>
<dbReference type="EMBL" id="AKCV02000008">
    <property type="protein sequence ID" value="TMS59397.1"/>
    <property type="molecule type" value="Genomic_DNA"/>
</dbReference>
<evidence type="ECO:0000313" key="2">
    <source>
        <dbReference type="Proteomes" id="UP000004277"/>
    </source>
</evidence>
<dbReference type="EC" id="3.6.1.-" evidence="1"/>
<protein>
    <submittedName>
        <fullName evidence="1">Protein phosphatase CheZ</fullName>
        <ecNumber evidence="1">3.6.1.-</ecNumber>
    </submittedName>
</protein>
<organism evidence="1 2">
    <name type="scientific">Imbroritus primus</name>
    <dbReference type="NCBI Taxonomy" id="3058603"/>
    <lineage>
        <taxon>Bacteria</taxon>
        <taxon>Pseudomonadati</taxon>
        <taxon>Pseudomonadota</taxon>
        <taxon>Betaproteobacteria</taxon>
        <taxon>Burkholderiales</taxon>
        <taxon>Burkholderiaceae</taxon>
        <taxon>Imbroritus</taxon>
    </lineage>
</organism>
<keyword evidence="1" id="KW-0378">Hydrolase</keyword>
<dbReference type="Proteomes" id="UP000004277">
    <property type="component" value="Unassembled WGS sequence"/>
</dbReference>
<sequence>MLQRVGHLTRLLRESIRELGLDREVEKAAHAIPDARDRLNYIAAMTEQAATRVLNAVELARPAQDALQAEAGALAGEWQRWQDRSLDDAALRALVQNTHAFLHAVPARTAATNQQLLEILMAQDFQDLTGQVIKKVLDMVQLIEQQLIAILLEHSQASGQPLEVTPGGLLNGPQVRPEDKPDVVASQDQVDDLLESLGF</sequence>
<gene>
    <name evidence="1" type="primary">cheZ</name>
    <name evidence="1" type="ORF">MW7_002610</name>
</gene>
<name>A0ACD3ST37_9BURK</name>
<reference evidence="1" key="1">
    <citation type="submission" date="2019-05" db="EMBL/GenBank/DDBJ databases">
        <title>Revised genome assembly of Burkholderiaceae (previously Ralstonia) sp. PBA.</title>
        <authorList>
            <person name="Gan H.M."/>
        </authorList>
    </citation>
    <scope>NUCLEOTIDE SEQUENCE</scope>
    <source>
        <strain evidence="1">PBA</strain>
    </source>
</reference>
<evidence type="ECO:0000313" key="1">
    <source>
        <dbReference type="EMBL" id="TMS59397.1"/>
    </source>
</evidence>